<keyword evidence="3" id="KW-0597">Phosphoprotein</keyword>
<dbReference type="InterPro" id="IPR021901">
    <property type="entry name" value="CAS_C"/>
</dbReference>
<evidence type="ECO:0000256" key="6">
    <source>
        <dbReference type="SAM" id="MobiDB-lite"/>
    </source>
</evidence>
<dbReference type="FunFam" id="2.30.30.40:FF:000147">
    <property type="entry name" value="Cas scaffold protein family member 4"/>
    <property type="match status" value="1"/>
</dbReference>
<name>A0A4W2EDE2_BOBOX</name>
<accession>A0A4W2EDE2</accession>
<protein>
    <recommendedName>
        <fullName evidence="7">SH3 domain-containing protein</fullName>
    </recommendedName>
</protein>
<dbReference type="Pfam" id="PF14604">
    <property type="entry name" value="SH3_9"/>
    <property type="match status" value="1"/>
</dbReference>
<dbReference type="Proteomes" id="UP000314981">
    <property type="component" value="Chromosome 13"/>
</dbReference>
<dbReference type="AlphaFoldDB" id="A0A4W2EDE2"/>
<dbReference type="GO" id="GO:0007155">
    <property type="term" value="P:cell adhesion"/>
    <property type="evidence" value="ECO:0007669"/>
    <property type="project" value="UniProtKB-KW"/>
</dbReference>
<dbReference type="InterPro" id="IPR001452">
    <property type="entry name" value="SH3_domain"/>
</dbReference>
<dbReference type="PANTHER" id="PTHR10654:SF19">
    <property type="entry name" value="CAS SCAFFOLDING PROTEIN FAMILY MEMBER 4"/>
    <property type="match status" value="1"/>
</dbReference>
<evidence type="ECO:0000256" key="4">
    <source>
        <dbReference type="ARBA" id="ARBA00022889"/>
    </source>
</evidence>
<dbReference type="FunFam" id="1.20.120.230:FF:000015">
    <property type="entry name" value="Cas scaffold protein family member 4"/>
    <property type="match status" value="1"/>
</dbReference>
<reference evidence="8" key="2">
    <citation type="submission" date="2025-08" db="UniProtKB">
        <authorList>
            <consortium name="Ensembl"/>
        </authorList>
    </citation>
    <scope>IDENTIFICATION</scope>
</reference>
<evidence type="ECO:0000256" key="2">
    <source>
        <dbReference type="ARBA" id="ARBA00022443"/>
    </source>
</evidence>
<dbReference type="GO" id="GO:0016477">
    <property type="term" value="P:cell migration"/>
    <property type="evidence" value="ECO:0007669"/>
    <property type="project" value="TreeGrafter"/>
</dbReference>
<evidence type="ECO:0000256" key="5">
    <source>
        <dbReference type="PROSITE-ProRule" id="PRU00192"/>
    </source>
</evidence>
<proteinExistence type="inferred from homology"/>
<dbReference type="InterPro" id="IPR035744">
    <property type="entry name" value="CASS4_SH3"/>
</dbReference>
<evidence type="ECO:0000259" key="7">
    <source>
        <dbReference type="PROSITE" id="PS50002"/>
    </source>
</evidence>
<feature type="compositionally biased region" description="Polar residues" evidence="6">
    <location>
        <begin position="208"/>
        <end position="226"/>
    </location>
</feature>
<dbReference type="PANTHER" id="PTHR10654">
    <property type="entry name" value="CAS SCAFFOLDING PROTEIN"/>
    <property type="match status" value="1"/>
</dbReference>
<dbReference type="Ensembl" id="ENSBIXT00000028587.1">
    <property type="protein sequence ID" value="ENSBIXP00000037199.1"/>
    <property type="gene ID" value="ENSBIXG00000020740.1"/>
</dbReference>
<dbReference type="PRINTS" id="PR00452">
    <property type="entry name" value="SH3DOMAIN"/>
</dbReference>
<dbReference type="InterPro" id="IPR037362">
    <property type="entry name" value="CAS_fam"/>
</dbReference>
<reference evidence="8 9" key="1">
    <citation type="submission" date="2018-11" db="EMBL/GenBank/DDBJ databases">
        <title>Haplotype-resolved cattle genomes.</title>
        <authorList>
            <person name="Low W.Y."/>
            <person name="Tearle R."/>
            <person name="Bickhart D.M."/>
            <person name="Rosen B.D."/>
            <person name="Koren S."/>
            <person name="Rhie A."/>
            <person name="Hiendleder S."/>
            <person name="Phillippy A.M."/>
            <person name="Smith T.P.L."/>
            <person name="Williams J.L."/>
        </authorList>
    </citation>
    <scope>NUCLEOTIDE SEQUENCE [LARGE SCALE GENOMIC DNA]</scope>
</reference>
<dbReference type="PROSITE" id="PS50002">
    <property type="entry name" value="SH3"/>
    <property type="match status" value="1"/>
</dbReference>
<comment type="similarity">
    <text evidence="1">Belongs to the CAS family.</text>
</comment>
<dbReference type="Pfam" id="PF12026">
    <property type="entry name" value="CAS_C"/>
    <property type="match status" value="1"/>
</dbReference>
<keyword evidence="9" id="KW-1185">Reference proteome</keyword>
<sequence length="348" mass="38425">MKGAGILDRAPKTLLAKALYDNHPDSADELAFCRGDILTILEQNVPESEGWWKCLLHGRQGLAPANRLQILAEASTDRPRPPFLKGLDNAPAISQETYEVPTLLNPSSPVYEQMKSWVEGPPPPTVQVYEVPDPPACARIVCEKNLSFPKQAIFMIPRHARTSLPALGCQVYDVPAQSRCPPTLKEPGTQQLYDIPPSPQKAALGPPASQTNNPSSLVPRPLSQQNPEKKTRLSEHCRLYFGALFKAISVLNSSLQNSQPPETFITQSKLVITVGQKLVDRLCRETQERDVRNEILRGSSCLCSLLKDLALATKHAVLQHPSPAALQHLRAEAKKLEQHAQQFRGTLE</sequence>
<keyword evidence="2 5" id="KW-0728">SH3 domain</keyword>
<dbReference type="InterPro" id="IPR036028">
    <property type="entry name" value="SH3-like_dom_sf"/>
</dbReference>
<reference evidence="8" key="3">
    <citation type="submission" date="2025-09" db="UniProtKB">
        <authorList>
            <consortium name="Ensembl"/>
        </authorList>
    </citation>
    <scope>IDENTIFICATION</scope>
</reference>
<dbReference type="GO" id="GO:0005737">
    <property type="term" value="C:cytoplasm"/>
    <property type="evidence" value="ECO:0007669"/>
    <property type="project" value="TreeGrafter"/>
</dbReference>
<organism evidence="8 9">
    <name type="scientific">Bos indicus x Bos taurus</name>
    <name type="common">Hybrid cattle</name>
    <dbReference type="NCBI Taxonomy" id="30522"/>
    <lineage>
        <taxon>Eukaryota</taxon>
        <taxon>Metazoa</taxon>
        <taxon>Chordata</taxon>
        <taxon>Craniata</taxon>
        <taxon>Vertebrata</taxon>
        <taxon>Euteleostomi</taxon>
        <taxon>Mammalia</taxon>
        <taxon>Eutheria</taxon>
        <taxon>Laurasiatheria</taxon>
        <taxon>Artiodactyla</taxon>
        <taxon>Ruminantia</taxon>
        <taxon>Pecora</taxon>
        <taxon>Bovidae</taxon>
        <taxon>Bovinae</taxon>
        <taxon>Bos</taxon>
    </lineage>
</organism>
<dbReference type="SMART" id="SM00326">
    <property type="entry name" value="SH3"/>
    <property type="match status" value="1"/>
</dbReference>
<dbReference type="Gene3D" id="1.20.120.230">
    <property type="entry name" value="Alpha-catenin/vinculin-like"/>
    <property type="match status" value="1"/>
</dbReference>
<evidence type="ECO:0000313" key="8">
    <source>
        <dbReference type="Ensembl" id="ENSBIXP00000037199.1"/>
    </source>
</evidence>
<evidence type="ECO:0000256" key="1">
    <source>
        <dbReference type="ARBA" id="ARBA00007848"/>
    </source>
</evidence>
<evidence type="ECO:0000313" key="9">
    <source>
        <dbReference type="Proteomes" id="UP000314981"/>
    </source>
</evidence>
<dbReference type="Gene3D" id="2.30.30.40">
    <property type="entry name" value="SH3 Domains"/>
    <property type="match status" value="1"/>
</dbReference>
<dbReference type="CDD" id="cd12000">
    <property type="entry name" value="SH3_CASS4"/>
    <property type="match status" value="1"/>
</dbReference>
<feature type="domain" description="SH3" evidence="7">
    <location>
        <begin position="11"/>
        <end position="73"/>
    </location>
</feature>
<dbReference type="GO" id="GO:0007169">
    <property type="term" value="P:cell surface receptor protein tyrosine kinase signaling pathway"/>
    <property type="evidence" value="ECO:0007669"/>
    <property type="project" value="TreeGrafter"/>
</dbReference>
<keyword evidence="4" id="KW-0130">Cell adhesion</keyword>
<dbReference type="SUPFAM" id="SSF50044">
    <property type="entry name" value="SH3-domain"/>
    <property type="match status" value="1"/>
</dbReference>
<dbReference type="GO" id="GO:0005886">
    <property type="term" value="C:plasma membrane"/>
    <property type="evidence" value="ECO:0007669"/>
    <property type="project" value="TreeGrafter"/>
</dbReference>
<evidence type="ECO:0000256" key="3">
    <source>
        <dbReference type="ARBA" id="ARBA00022553"/>
    </source>
</evidence>
<feature type="region of interest" description="Disordered" evidence="6">
    <location>
        <begin position="180"/>
        <end position="229"/>
    </location>
</feature>